<proteinExistence type="predicted"/>
<dbReference type="Pfam" id="PF21205">
    <property type="entry name" value="Rep3_C"/>
    <property type="match status" value="1"/>
</dbReference>
<protein>
    <submittedName>
        <fullName evidence="1">Uncharacterized protein</fullName>
    </submittedName>
</protein>
<reference evidence="1 2" key="1">
    <citation type="submission" date="2016-10" db="EMBL/GenBank/DDBJ databases">
        <authorList>
            <person name="de Groot N.N."/>
        </authorList>
    </citation>
    <scope>NUCLEOTIDE SEQUENCE [LARGE SCALE GENOMIC DNA]</scope>
    <source>
        <strain evidence="1 2">DSM 16199</strain>
    </source>
</reference>
<dbReference type="Proteomes" id="UP000199550">
    <property type="component" value="Unassembled WGS sequence"/>
</dbReference>
<accession>A0A1I4HVY6</accession>
<dbReference type="EMBL" id="FOTF01000020">
    <property type="protein sequence ID" value="SFL46224.1"/>
    <property type="molecule type" value="Genomic_DNA"/>
</dbReference>
<name>A0A1I4HVY6_9RHOB</name>
<dbReference type="InterPro" id="IPR036390">
    <property type="entry name" value="WH_DNA-bd_sf"/>
</dbReference>
<dbReference type="SUPFAM" id="SSF46785">
    <property type="entry name" value="Winged helix' DNA-binding domain"/>
    <property type="match status" value="1"/>
</dbReference>
<gene>
    <name evidence="1" type="ORF">SAMN04488004_12036</name>
</gene>
<keyword evidence="2" id="KW-1185">Reference proteome</keyword>
<organism evidence="1 2">
    <name type="scientific">Loktanella salsilacus</name>
    <dbReference type="NCBI Taxonomy" id="195913"/>
    <lineage>
        <taxon>Bacteria</taxon>
        <taxon>Pseudomonadati</taxon>
        <taxon>Pseudomonadota</taxon>
        <taxon>Alphaproteobacteria</taxon>
        <taxon>Rhodobacterales</taxon>
        <taxon>Roseobacteraceae</taxon>
        <taxon>Loktanella</taxon>
    </lineage>
</organism>
<dbReference type="AlphaFoldDB" id="A0A1I4HVY6"/>
<sequence length="120" mass="13319">MRQKTVHDFCQHLDRAKVVKEEAERGGRQARPYKNLSLQAIQPAMTEVNALTDLAVSIVPQKRGKSVVGLSVSWNLKGEAGRVECDRDTVDDLRKRLDRAVDRVTALTDQRGPGPRAGKS</sequence>
<evidence type="ECO:0000313" key="2">
    <source>
        <dbReference type="Proteomes" id="UP000199550"/>
    </source>
</evidence>
<evidence type="ECO:0000313" key="1">
    <source>
        <dbReference type="EMBL" id="SFL46224.1"/>
    </source>
</evidence>